<dbReference type="Proteomes" id="UP000655830">
    <property type="component" value="Unassembled WGS sequence"/>
</dbReference>
<protein>
    <submittedName>
        <fullName evidence="4">GNAT family N-acetyltransferase</fullName>
    </submittedName>
</protein>
<evidence type="ECO:0000256" key="2">
    <source>
        <dbReference type="ARBA" id="ARBA00023315"/>
    </source>
</evidence>
<feature type="domain" description="N-acetyltransferase" evidence="3">
    <location>
        <begin position="7"/>
        <end position="201"/>
    </location>
</feature>
<reference evidence="4" key="1">
    <citation type="submission" date="2020-08" db="EMBL/GenBank/DDBJ databases">
        <title>Genome public.</title>
        <authorList>
            <person name="Liu C."/>
            <person name="Sun Q."/>
        </authorList>
    </citation>
    <scope>NUCLEOTIDE SEQUENCE</scope>
    <source>
        <strain evidence="4">NSJ-12</strain>
    </source>
</reference>
<organism evidence="4 5">
    <name type="scientific">Zhenhengia yiwuensis</name>
    <dbReference type="NCBI Taxonomy" id="2763666"/>
    <lineage>
        <taxon>Bacteria</taxon>
        <taxon>Bacillati</taxon>
        <taxon>Bacillota</taxon>
        <taxon>Clostridia</taxon>
        <taxon>Lachnospirales</taxon>
        <taxon>Lachnospiraceae</taxon>
        <taxon>Zhenhengia</taxon>
    </lineage>
</organism>
<dbReference type="Gene3D" id="3.40.630.30">
    <property type="match status" value="1"/>
</dbReference>
<dbReference type="PROSITE" id="PS51186">
    <property type="entry name" value="GNAT"/>
    <property type="match status" value="1"/>
</dbReference>
<name>A0A926IGG7_9FIRM</name>
<keyword evidence="5" id="KW-1185">Reference proteome</keyword>
<dbReference type="SUPFAM" id="SSF55729">
    <property type="entry name" value="Acyl-CoA N-acyltransferases (Nat)"/>
    <property type="match status" value="1"/>
</dbReference>
<proteinExistence type="predicted"/>
<evidence type="ECO:0000313" key="4">
    <source>
        <dbReference type="EMBL" id="MBC8581526.1"/>
    </source>
</evidence>
<evidence type="ECO:0000256" key="1">
    <source>
        <dbReference type="ARBA" id="ARBA00022679"/>
    </source>
</evidence>
<dbReference type="InterPro" id="IPR000182">
    <property type="entry name" value="GNAT_dom"/>
</dbReference>
<evidence type="ECO:0000313" key="5">
    <source>
        <dbReference type="Proteomes" id="UP000655830"/>
    </source>
</evidence>
<keyword evidence="2" id="KW-0012">Acyltransferase</keyword>
<dbReference type="AlphaFoldDB" id="A0A926IGG7"/>
<dbReference type="PANTHER" id="PTHR43420">
    <property type="entry name" value="ACETYLTRANSFERASE"/>
    <property type="match status" value="1"/>
</dbReference>
<evidence type="ECO:0000259" key="3">
    <source>
        <dbReference type="PROSITE" id="PS51186"/>
    </source>
</evidence>
<dbReference type="GO" id="GO:0016747">
    <property type="term" value="F:acyltransferase activity, transferring groups other than amino-acyl groups"/>
    <property type="evidence" value="ECO:0007669"/>
    <property type="project" value="InterPro"/>
</dbReference>
<dbReference type="Pfam" id="PF00583">
    <property type="entry name" value="Acetyltransf_1"/>
    <property type="match status" value="1"/>
</dbReference>
<comment type="caution">
    <text evidence="4">The sequence shown here is derived from an EMBL/GenBank/DDBJ whole genome shotgun (WGS) entry which is preliminary data.</text>
</comment>
<gene>
    <name evidence="4" type="ORF">H8718_18750</name>
</gene>
<dbReference type="CDD" id="cd04301">
    <property type="entry name" value="NAT_SF"/>
    <property type="match status" value="1"/>
</dbReference>
<dbReference type="InterPro" id="IPR016181">
    <property type="entry name" value="Acyl_CoA_acyltransferase"/>
</dbReference>
<dbReference type="InterPro" id="IPR050680">
    <property type="entry name" value="YpeA/RimI_acetyltransf"/>
</dbReference>
<dbReference type="EMBL" id="JACRSY010000057">
    <property type="protein sequence ID" value="MBC8581526.1"/>
    <property type="molecule type" value="Genomic_DNA"/>
</dbReference>
<sequence>MVDKNKIVIRKAIESDNIKQIAKLIYSSDRNIYGAMFGDENCAFQILQKLIWTHTINISIKNLIVAQYEKDIVGMLCFIEDEYLDDREAYKQAFSKLGIDLPKYFDEVFDVYWQKIIKEDFAHSYYISNVAVDKNYQNLGIGKMLLNSFKEAHTDKPISLDVVKDNAAAIHAYLKSGFEPIEKDSRSSDLPAPLRMVFNKRDMV</sequence>
<keyword evidence="1" id="KW-0808">Transferase</keyword>
<dbReference type="RefSeq" id="WP_249334485.1">
    <property type="nucleotide sequence ID" value="NZ_JACRSY010000057.1"/>
</dbReference>
<accession>A0A926IGG7</accession>